<dbReference type="SUPFAM" id="SSF52402">
    <property type="entry name" value="Adenine nucleotide alpha hydrolases-like"/>
    <property type="match status" value="1"/>
</dbReference>
<organism evidence="2 3">
    <name type="scientific">Methylobacterium durans</name>
    <dbReference type="NCBI Taxonomy" id="2202825"/>
    <lineage>
        <taxon>Bacteria</taxon>
        <taxon>Pseudomonadati</taxon>
        <taxon>Pseudomonadota</taxon>
        <taxon>Alphaproteobacteria</taxon>
        <taxon>Hyphomicrobiales</taxon>
        <taxon>Methylobacteriaceae</taxon>
        <taxon>Methylobacterium</taxon>
    </lineage>
</organism>
<evidence type="ECO:0000259" key="1">
    <source>
        <dbReference type="Pfam" id="PF00582"/>
    </source>
</evidence>
<evidence type="ECO:0000313" key="3">
    <source>
        <dbReference type="Proteomes" id="UP000245926"/>
    </source>
</evidence>
<keyword evidence="3" id="KW-1185">Reference proteome</keyword>
<dbReference type="Gene3D" id="3.40.50.620">
    <property type="entry name" value="HUPs"/>
    <property type="match status" value="1"/>
</dbReference>
<dbReference type="InterPro" id="IPR014729">
    <property type="entry name" value="Rossmann-like_a/b/a_fold"/>
</dbReference>
<dbReference type="InterPro" id="IPR006016">
    <property type="entry name" value="UspA"/>
</dbReference>
<dbReference type="AlphaFoldDB" id="A0A2U8W355"/>
<sequence length="46" mass="5023">MTVARQEAAELIIAGAYGHSRMREVIFGSVTRDLLEAAPVCCMMSH</sequence>
<accession>A0A2U8W355</accession>
<dbReference type="OrthoDB" id="9804721at2"/>
<proteinExistence type="predicted"/>
<dbReference type="Proteomes" id="UP000245926">
    <property type="component" value="Chromosome"/>
</dbReference>
<dbReference type="EMBL" id="CP029550">
    <property type="protein sequence ID" value="AWN39706.1"/>
    <property type="molecule type" value="Genomic_DNA"/>
</dbReference>
<dbReference type="KEGG" id="mets:DK389_03090"/>
<evidence type="ECO:0000313" key="2">
    <source>
        <dbReference type="EMBL" id="AWN39706.1"/>
    </source>
</evidence>
<gene>
    <name evidence="2" type="ORF">DK389_03090</name>
</gene>
<dbReference type="Pfam" id="PF00582">
    <property type="entry name" value="Usp"/>
    <property type="match status" value="1"/>
</dbReference>
<reference evidence="3" key="1">
    <citation type="submission" date="2018-05" db="EMBL/GenBank/DDBJ databases">
        <title>Complete Genome Sequence of Methylobacterium sp. 17SD2-17.</title>
        <authorList>
            <person name="Srinivasan S."/>
        </authorList>
    </citation>
    <scope>NUCLEOTIDE SEQUENCE [LARGE SCALE GENOMIC DNA]</scope>
    <source>
        <strain evidence="3">17SD2-17</strain>
    </source>
</reference>
<dbReference type="RefSeq" id="WP_109887394.1">
    <property type="nucleotide sequence ID" value="NZ_CP029550.1"/>
</dbReference>
<feature type="domain" description="UspA" evidence="1">
    <location>
        <begin position="3"/>
        <end position="44"/>
    </location>
</feature>
<name>A0A2U8W355_9HYPH</name>
<protein>
    <recommendedName>
        <fullName evidence="1">UspA domain-containing protein</fullName>
    </recommendedName>
</protein>